<dbReference type="Gene3D" id="3.40.50.10490">
    <property type="entry name" value="Glucose-6-phosphate isomerase like protein, domain 1"/>
    <property type="match status" value="2"/>
</dbReference>
<dbReference type="Proteomes" id="UP001595916">
    <property type="component" value="Unassembled WGS sequence"/>
</dbReference>
<evidence type="ECO:0000313" key="3">
    <source>
        <dbReference type="EMBL" id="MFC4803675.1"/>
    </source>
</evidence>
<name>A0ABV9QH84_9FIRM</name>
<dbReference type="PANTHER" id="PTHR32502">
    <property type="entry name" value="N-ACETYLGALACTOSAMINE PERMEASE II COMPONENT-RELATED"/>
    <property type="match status" value="1"/>
</dbReference>
<keyword evidence="4" id="KW-1185">Reference proteome</keyword>
<dbReference type="PANTHER" id="PTHR32502:SF3">
    <property type="entry name" value="D-GALACTOSAMINE-6-PHOSPHATE DEAMINASE AGAS-RELATED"/>
    <property type="match status" value="1"/>
</dbReference>
<gene>
    <name evidence="3" type="ORF">ACFO4R_01140</name>
</gene>
<comment type="caution">
    <text evidence="3">The sequence shown here is derived from an EMBL/GenBank/DDBJ whole genome shotgun (WGS) entry which is preliminary data.</text>
</comment>
<dbReference type="SUPFAM" id="SSF53697">
    <property type="entry name" value="SIS domain"/>
    <property type="match status" value="1"/>
</dbReference>
<dbReference type="InterPro" id="IPR035466">
    <property type="entry name" value="GlmS/AgaS_SIS"/>
</dbReference>
<dbReference type="InterPro" id="IPR046348">
    <property type="entry name" value="SIS_dom_sf"/>
</dbReference>
<evidence type="ECO:0000259" key="2">
    <source>
        <dbReference type="PROSITE" id="PS51464"/>
    </source>
</evidence>
<proteinExistence type="predicted"/>
<evidence type="ECO:0000313" key="4">
    <source>
        <dbReference type="Proteomes" id="UP001595916"/>
    </source>
</evidence>
<dbReference type="Pfam" id="PF01380">
    <property type="entry name" value="SIS"/>
    <property type="match status" value="1"/>
</dbReference>
<accession>A0ABV9QH84</accession>
<evidence type="ECO:0000256" key="1">
    <source>
        <dbReference type="ARBA" id="ARBA00022737"/>
    </source>
</evidence>
<feature type="domain" description="SIS" evidence="2">
    <location>
        <begin position="209"/>
        <end position="352"/>
    </location>
</feature>
<dbReference type="CDD" id="cd05008">
    <property type="entry name" value="SIS_GlmS_GlmD_1"/>
    <property type="match status" value="1"/>
</dbReference>
<sequence>MEKSYVTLKEIAQQGEMWLNTLGRIEEKRKEIDAFLEEIKTKHGNIRVVFTGAGTSNYVGDVVQPYLREKQAHGFEYESIPTTDLVSSPYEYIQNRPTLLVSFARSGNSPESVAAVALYEDLVDDLYQIVITCAEEGQLARHAREGANTLLLLLDERTNDRGFAMTSSFTSMTLATLLLFDETTSEQKRAYVEEIVAMGEYVKEESEQFRELVEEGFKRVVYLGSGVLSKLAREAQLKILELTGGKIATCFDSSMGFRHGPKSFVDSQTLVVDFVSNNAYTRLYDVDIITELKSDGIAKLVYPVSTDRELDGFVFRRGEVVPDAYLSLPFVMIAQYISTYAAMHLDNDVDNPSASGTVNRVVKGVVIHPYK</sequence>
<keyword evidence="1" id="KW-0677">Repeat</keyword>
<dbReference type="EMBL" id="JBHSHL010000003">
    <property type="protein sequence ID" value="MFC4803675.1"/>
    <property type="molecule type" value="Genomic_DNA"/>
</dbReference>
<feature type="domain" description="SIS" evidence="2">
    <location>
        <begin position="35"/>
        <end position="189"/>
    </location>
</feature>
<organism evidence="3 4">
    <name type="scientific">Filifactor villosus</name>
    <dbReference type="NCBI Taxonomy" id="29374"/>
    <lineage>
        <taxon>Bacteria</taxon>
        <taxon>Bacillati</taxon>
        <taxon>Bacillota</taxon>
        <taxon>Clostridia</taxon>
        <taxon>Peptostreptococcales</taxon>
        <taxon>Filifactoraceae</taxon>
        <taxon>Filifactor</taxon>
    </lineage>
</organism>
<dbReference type="PROSITE" id="PS51464">
    <property type="entry name" value="SIS"/>
    <property type="match status" value="2"/>
</dbReference>
<reference evidence="4" key="1">
    <citation type="journal article" date="2019" name="Int. J. Syst. Evol. Microbiol.">
        <title>The Global Catalogue of Microorganisms (GCM) 10K type strain sequencing project: providing services to taxonomists for standard genome sequencing and annotation.</title>
        <authorList>
            <consortium name="The Broad Institute Genomics Platform"/>
            <consortium name="The Broad Institute Genome Sequencing Center for Infectious Disease"/>
            <person name="Wu L."/>
            <person name="Ma J."/>
        </authorList>
    </citation>
    <scope>NUCLEOTIDE SEQUENCE [LARGE SCALE GENOMIC DNA]</scope>
    <source>
        <strain evidence="4">CCUG 46385</strain>
    </source>
</reference>
<dbReference type="InterPro" id="IPR050303">
    <property type="entry name" value="GatZ_KbaZ_carbometab"/>
</dbReference>
<dbReference type="InterPro" id="IPR001347">
    <property type="entry name" value="SIS_dom"/>
</dbReference>
<dbReference type="RefSeq" id="WP_379787122.1">
    <property type="nucleotide sequence ID" value="NZ_JBHSHL010000003.1"/>
</dbReference>
<protein>
    <submittedName>
        <fullName evidence="3">SIS domain-containing protein</fullName>
    </submittedName>
</protein>